<dbReference type="Gene3D" id="3.20.20.300">
    <property type="entry name" value="Glycoside hydrolase, family 3, N-terminal domain"/>
    <property type="match status" value="1"/>
</dbReference>
<keyword evidence="8" id="KW-1185">Reference proteome</keyword>
<comment type="caution">
    <text evidence="7">The sequence shown here is derived from an EMBL/GenBank/DDBJ whole genome shotgun (WGS) entry which is preliminary data.</text>
</comment>
<evidence type="ECO:0000313" key="7">
    <source>
        <dbReference type="EMBL" id="KAK8839487.1"/>
    </source>
</evidence>
<dbReference type="Pfam" id="PF14310">
    <property type="entry name" value="Fn3-like"/>
    <property type="match status" value="1"/>
</dbReference>
<accession>A0ABR2H111</accession>
<keyword evidence="4" id="KW-0378">Hydrolase</keyword>
<dbReference type="InterPro" id="IPR050288">
    <property type="entry name" value="Cellulose_deg_GH3"/>
</dbReference>
<dbReference type="SUPFAM" id="SSF51445">
    <property type="entry name" value="(Trans)glycosidases"/>
    <property type="match status" value="1"/>
</dbReference>
<sequence>MESKEIIKQLTLSEKVSLCIGGSLWRTASIPRLNIPPILMIDGPHGINLFEINDDDQYEFNGSKIAISFPSACCTCCSYDTEIMFKMGQSLGEQMICDGINLILGPGVNIKRSPLCGRNFEYFSEDPILATEIAGSFIKGIQSKGVGSCIKHFAANNQETRRFFVSSQIDERTFHEIYLTAFEGAVKKAHPWAIMSSYNLINGVQSSVNYELLTGILRDDWKWTLNENDDENSPPVGGMVISDWYGTYDRIEGFKAGLDLSMPNEALLDQVVEAVQNNELDEKCIDSAASHVLNVVLKARELIEKAKSDKSIHYGVGMDTIEGFLDAQHEVAREVAENSIVLLKNDGSLLPIPLKSDTKKIEILFVGKFAKNPHFQGLGSAHIEQYKIDNCYDCSLELIRAHNNGDNSVGVCLNYVDGYDTKTGKTNEEMKEQAITASEKADIVVVFAGTPETQENENKDLTEMILPPDEEDLIDEIVKVNDKVVVVLQNGAPVEMPWIDKVQALLETYLCGEAGGKATANILFGLVNPSGHLGESFPIKVEDNPSFYNFPGHGDTVEYSEGIFVGYRYYDTYNKNVLFPFGYGLSYTTFKFTNIRFNDQLLKASQPFDFADNDPNIIILVDVTNTGLVEGKAVGQLYVCDQTGIIVRPMKELKGFQKVNLAPGETKTIKFKLDQRSFAFWNTEIHDWYVASGNYVIIVGQSSRDYESLMLTLRIKSSAEELVLL</sequence>
<evidence type="ECO:0000256" key="5">
    <source>
        <dbReference type="ARBA" id="ARBA00023295"/>
    </source>
</evidence>
<dbReference type="EC" id="3.2.1.21" evidence="3"/>
<dbReference type="SMART" id="SM01217">
    <property type="entry name" value="Fn3_like"/>
    <property type="match status" value="1"/>
</dbReference>
<dbReference type="InterPro" id="IPR002772">
    <property type="entry name" value="Glyco_hydro_3_C"/>
</dbReference>
<dbReference type="InterPro" id="IPR001764">
    <property type="entry name" value="Glyco_hydro_3_N"/>
</dbReference>
<evidence type="ECO:0000313" key="8">
    <source>
        <dbReference type="Proteomes" id="UP001470230"/>
    </source>
</evidence>
<feature type="domain" description="Fibronectin type III-like" evidence="6">
    <location>
        <begin position="633"/>
        <end position="703"/>
    </location>
</feature>
<evidence type="ECO:0000256" key="1">
    <source>
        <dbReference type="ARBA" id="ARBA00000448"/>
    </source>
</evidence>
<dbReference type="PRINTS" id="PR00133">
    <property type="entry name" value="GLHYDRLASE3"/>
</dbReference>
<dbReference type="EMBL" id="JAPFFF010000051">
    <property type="protein sequence ID" value="KAK8839487.1"/>
    <property type="molecule type" value="Genomic_DNA"/>
</dbReference>
<gene>
    <name evidence="7" type="ORF">M9Y10_031842</name>
</gene>
<dbReference type="Gene3D" id="3.40.50.1700">
    <property type="entry name" value="Glycoside hydrolase family 3 C-terminal domain"/>
    <property type="match status" value="1"/>
</dbReference>
<dbReference type="InterPro" id="IPR036881">
    <property type="entry name" value="Glyco_hydro_3_C_sf"/>
</dbReference>
<evidence type="ECO:0000256" key="3">
    <source>
        <dbReference type="ARBA" id="ARBA00012744"/>
    </source>
</evidence>
<name>A0ABR2H111_9EUKA</name>
<dbReference type="PANTHER" id="PTHR42715:SF10">
    <property type="entry name" value="BETA-GLUCOSIDASE"/>
    <property type="match status" value="1"/>
</dbReference>
<proteinExistence type="inferred from homology"/>
<protein>
    <recommendedName>
        <fullName evidence="3">beta-glucosidase</fullName>
        <ecNumber evidence="3">3.2.1.21</ecNumber>
    </recommendedName>
</protein>
<dbReference type="InterPro" id="IPR026891">
    <property type="entry name" value="Fn3-like"/>
</dbReference>
<keyword evidence="5" id="KW-0326">Glycosidase</keyword>
<evidence type="ECO:0000256" key="4">
    <source>
        <dbReference type="ARBA" id="ARBA00022801"/>
    </source>
</evidence>
<reference evidence="7 8" key="1">
    <citation type="submission" date="2024-04" db="EMBL/GenBank/DDBJ databases">
        <title>Tritrichomonas musculus Genome.</title>
        <authorList>
            <person name="Alves-Ferreira E."/>
            <person name="Grigg M."/>
            <person name="Lorenzi H."/>
            <person name="Galac M."/>
        </authorList>
    </citation>
    <scope>NUCLEOTIDE SEQUENCE [LARGE SCALE GENOMIC DNA]</scope>
    <source>
        <strain evidence="7 8">EAF2021</strain>
    </source>
</reference>
<dbReference type="InterPro" id="IPR017853">
    <property type="entry name" value="GH"/>
</dbReference>
<comment type="catalytic activity">
    <reaction evidence="1">
        <text>Hydrolysis of terminal, non-reducing beta-D-glucosyl residues with release of beta-D-glucose.</text>
        <dbReference type="EC" id="3.2.1.21"/>
    </reaction>
</comment>
<dbReference type="InterPro" id="IPR013783">
    <property type="entry name" value="Ig-like_fold"/>
</dbReference>
<dbReference type="Gene3D" id="2.60.40.10">
    <property type="entry name" value="Immunoglobulins"/>
    <property type="match status" value="1"/>
</dbReference>
<evidence type="ECO:0000259" key="6">
    <source>
        <dbReference type="SMART" id="SM01217"/>
    </source>
</evidence>
<dbReference type="PANTHER" id="PTHR42715">
    <property type="entry name" value="BETA-GLUCOSIDASE"/>
    <property type="match status" value="1"/>
</dbReference>
<dbReference type="InterPro" id="IPR036962">
    <property type="entry name" value="Glyco_hydro_3_N_sf"/>
</dbReference>
<dbReference type="Pfam" id="PF00933">
    <property type="entry name" value="Glyco_hydro_3"/>
    <property type="match status" value="1"/>
</dbReference>
<dbReference type="Proteomes" id="UP001470230">
    <property type="component" value="Unassembled WGS sequence"/>
</dbReference>
<evidence type="ECO:0000256" key="2">
    <source>
        <dbReference type="ARBA" id="ARBA00005336"/>
    </source>
</evidence>
<dbReference type="SUPFAM" id="SSF52279">
    <property type="entry name" value="Beta-D-glucan exohydrolase, C-terminal domain"/>
    <property type="match status" value="1"/>
</dbReference>
<organism evidence="7 8">
    <name type="scientific">Tritrichomonas musculus</name>
    <dbReference type="NCBI Taxonomy" id="1915356"/>
    <lineage>
        <taxon>Eukaryota</taxon>
        <taxon>Metamonada</taxon>
        <taxon>Parabasalia</taxon>
        <taxon>Tritrichomonadida</taxon>
        <taxon>Tritrichomonadidae</taxon>
        <taxon>Tritrichomonas</taxon>
    </lineage>
</organism>
<dbReference type="Pfam" id="PF01915">
    <property type="entry name" value="Glyco_hydro_3_C"/>
    <property type="match status" value="1"/>
</dbReference>
<comment type="similarity">
    <text evidence="2">Belongs to the glycosyl hydrolase 3 family.</text>
</comment>